<name>A0A926DT14_9FIRM</name>
<dbReference type="AlphaFoldDB" id="A0A926DT14"/>
<gene>
    <name evidence="1" type="ORF">H8730_06640</name>
</gene>
<reference evidence="1" key="1">
    <citation type="submission" date="2020-08" db="EMBL/GenBank/DDBJ databases">
        <title>Genome public.</title>
        <authorList>
            <person name="Liu C."/>
            <person name="Sun Q."/>
        </authorList>
    </citation>
    <scope>NUCLEOTIDE SEQUENCE</scope>
    <source>
        <strain evidence="1">NSJ-32</strain>
    </source>
</reference>
<organism evidence="1 2">
    <name type="scientific">Bianquea renquensis</name>
    <dbReference type="NCBI Taxonomy" id="2763661"/>
    <lineage>
        <taxon>Bacteria</taxon>
        <taxon>Bacillati</taxon>
        <taxon>Bacillota</taxon>
        <taxon>Clostridia</taxon>
        <taxon>Eubacteriales</taxon>
        <taxon>Bianqueaceae</taxon>
        <taxon>Bianquea</taxon>
    </lineage>
</organism>
<dbReference type="EMBL" id="JACRSQ010000007">
    <property type="protein sequence ID" value="MBC8543217.1"/>
    <property type="molecule type" value="Genomic_DNA"/>
</dbReference>
<dbReference type="RefSeq" id="WP_177720015.1">
    <property type="nucleotide sequence ID" value="NZ_JACRSQ010000007.1"/>
</dbReference>
<dbReference type="Proteomes" id="UP000657006">
    <property type="component" value="Unassembled WGS sequence"/>
</dbReference>
<evidence type="ECO:0000313" key="2">
    <source>
        <dbReference type="Proteomes" id="UP000657006"/>
    </source>
</evidence>
<sequence>MNVIIHYPKIKQGIEELERKVASVHVEAVRSYIKQLPCPKEQKLVLLKSVQDDLKNGK</sequence>
<accession>A0A926DT14</accession>
<keyword evidence="2" id="KW-1185">Reference proteome</keyword>
<protein>
    <submittedName>
        <fullName evidence="1">Uncharacterized protein</fullName>
    </submittedName>
</protein>
<comment type="caution">
    <text evidence="1">The sequence shown here is derived from an EMBL/GenBank/DDBJ whole genome shotgun (WGS) entry which is preliminary data.</text>
</comment>
<evidence type="ECO:0000313" key="1">
    <source>
        <dbReference type="EMBL" id="MBC8543217.1"/>
    </source>
</evidence>
<proteinExistence type="predicted"/>